<comment type="caution">
    <text evidence="1">The sequence shown here is derived from an EMBL/GenBank/DDBJ whole genome shotgun (WGS) entry which is preliminary data.</text>
</comment>
<organism evidence="1 2">
    <name type="scientific">Leptospira kanakyensis</name>
    <dbReference type="NCBI Taxonomy" id="2484968"/>
    <lineage>
        <taxon>Bacteria</taxon>
        <taxon>Pseudomonadati</taxon>
        <taxon>Spirochaetota</taxon>
        <taxon>Spirochaetia</taxon>
        <taxon>Leptospirales</taxon>
        <taxon>Leptospiraceae</taxon>
        <taxon>Leptospira</taxon>
    </lineage>
</organism>
<evidence type="ECO:0000313" key="1">
    <source>
        <dbReference type="EMBL" id="TGK67077.1"/>
    </source>
</evidence>
<dbReference type="EMBL" id="RQFF01000037">
    <property type="protein sequence ID" value="TGK67077.1"/>
    <property type="molecule type" value="Genomic_DNA"/>
</dbReference>
<name>A0A6N4Q8U2_9LEPT</name>
<dbReference type="Proteomes" id="UP000297239">
    <property type="component" value="Unassembled WGS sequence"/>
</dbReference>
<keyword evidence="1" id="KW-0238">DNA-binding</keyword>
<proteinExistence type="predicted"/>
<evidence type="ECO:0000313" key="2">
    <source>
        <dbReference type="Proteomes" id="UP000297239"/>
    </source>
</evidence>
<reference evidence="1" key="1">
    <citation type="journal article" date="2019" name="PLoS Negl. Trop. Dis.">
        <title>Revisiting the worldwide diversity of Leptospira species in the environment.</title>
        <authorList>
            <person name="Vincent A.T."/>
            <person name="Schiettekatte O."/>
            <person name="Bourhy P."/>
            <person name="Veyrier F.J."/>
            <person name="Picardeau M."/>
        </authorList>
    </citation>
    <scope>NUCLEOTIDE SEQUENCE [LARGE SCALE GENOMIC DNA]</scope>
    <source>
        <strain evidence="1">201800293</strain>
    </source>
</reference>
<accession>A0A6N4Q8U2</accession>
<dbReference type="GO" id="GO:0003677">
    <property type="term" value="F:DNA binding"/>
    <property type="evidence" value="ECO:0007669"/>
    <property type="project" value="UniProtKB-KW"/>
</dbReference>
<gene>
    <name evidence="1" type="ORF">EHQ18_18435</name>
</gene>
<dbReference type="AlphaFoldDB" id="A0A6N4Q8U2"/>
<keyword evidence="2" id="KW-1185">Reference proteome</keyword>
<protein>
    <submittedName>
        <fullName evidence="1">DNA-binding protein</fullName>
    </submittedName>
</protein>
<sequence length="90" mass="10636">MDKSKQKIKLSKETSKLFYTIPHFARLCEMSTKHIYREIDRGNIPAYALSERSTRILISEAQEYLNKKRLKPKEKQVCSCCGRFHESKLK</sequence>